<comment type="catalytic activity">
    <reaction evidence="19">
        <text>(6R)-5,10-methylenetetrahydrofolyl-(gamma-L-Glu)(n) + L-glutamate + ATP = (6R)-5,10-methylenetetrahydrofolyl-(gamma-L-Glu)(n+1) + ADP + phosphate + H(+)</text>
        <dbReference type="Rhea" id="RHEA:51912"/>
        <dbReference type="Rhea" id="RHEA-COMP:13257"/>
        <dbReference type="Rhea" id="RHEA-COMP:13258"/>
        <dbReference type="ChEBI" id="CHEBI:15378"/>
        <dbReference type="ChEBI" id="CHEBI:29985"/>
        <dbReference type="ChEBI" id="CHEBI:30616"/>
        <dbReference type="ChEBI" id="CHEBI:43474"/>
        <dbReference type="ChEBI" id="CHEBI:136572"/>
        <dbReference type="ChEBI" id="CHEBI:456216"/>
        <dbReference type="EC" id="6.3.2.17"/>
    </reaction>
</comment>
<evidence type="ECO:0000256" key="7">
    <source>
        <dbReference type="ARBA" id="ARBA00019357"/>
    </source>
</evidence>
<dbReference type="Pfam" id="PF02875">
    <property type="entry name" value="Mur_ligase_C"/>
    <property type="match status" value="1"/>
</dbReference>
<dbReference type="PROSITE" id="PS01012">
    <property type="entry name" value="FOLYLPOLYGLU_SYNT_2"/>
    <property type="match status" value="1"/>
</dbReference>
<dbReference type="InterPro" id="IPR004101">
    <property type="entry name" value="Mur_ligase_C"/>
</dbReference>
<proteinExistence type="inferred from homology"/>
<evidence type="ECO:0000256" key="12">
    <source>
        <dbReference type="ARBA" id="ARBA00022842"/>
    </source>
</evidence>
<evidence type="ECO:0000256" key="13">
    <source>
        <dbReference type="ARBA" id="ARBA00022909"/>
    </source>
</evidence>
<organism evidence="23 24">
    <name type="scientific">Sphingomonas echinoides</name>
    <dbReference type="NCBI Taxonomy" id="59803"/>
    <lineage>
        <taxon>Bacteria</taxon>
        <taxon>Pseudomonadati</taxon>
        <taxon>Pseudomonadota</taxon>
        <taxon>Alphaproteobacteria</taxon>
        <taxon>Sphingomonadales</taxon>
        <taxon>Sphingomonadaceae</taxon>
        <taxon>Sphingomonas</taxon>
    </lineage>
</organism>
<keyword evidence="9" id="KW-0479">Metal-binding</keyword>
<dbReference type="EC" id="6.3.2.17" evidence="6"/>
<evidence type="ECO:0000256" key="5">
    <source>
        <dbReference type="ARBA" id="ARBA00013023"/>
    </source>
</evidence>
<keyword evidence="24" id="KW-1185">Reference proteome</keyword>
<evidence type="ECO:0000256" key="14">
    <source>
        <dbReference type="ARBA" id="ARBA00030048"/>
    </source>
</evidence>
<comment type="catalytic activity">
    <reaction evidence="17">
        <text>(6S)-5,6,7,8-tetrahydrofolyl-(gamma-L-Glu)(n) + L-glutamate + ATP = (6S)-5,6,7,8-tetrahydrofolyl-(gamma-L-Glu)(n+1) + ADP + phosphate + H(+)</text>
        <dbReference type="Rhea" id="RHEA:10580"/>
        <dbReference type="Rhea" id="RHEA-COMP:14738"/>
        <dbReference type="Rhea" id="RHEA-COMP:14740"/>
        <dbReference type="ChEBI" id="CHEBI:15378"/>
        <dbReference type="ChEBI" id="CHEBI:29985"/>
        <dbReference type="ChEBI" id="CHEBI:30616"/>
        <dbReference type="ChEBI" id="CHEBI:43474"/>
        <dbReference type="ChEBI" id="CHEBI:141005"/>
        <dbReference type="ChEBI" id="CHEBI:456216"/>
        <dbReference type="EC" id="6.3.2.17"/>
    </reaction>
</comment>
<evidence type="ECO:0000256" key="19">
    <source>
        <dbReference type="ARBA" id="ARBA00049035"/>
    </source>
</evidence>
<evidence type="ECO:0000256" key="6">
    <source>
        <dbReference type="ARBA" id="ARBA00013025"/>
    </source>
</evidence>
<dbReference type="SUPFAM" id="SSF53623">
    <property type="entry name" value="MurD-like peptide ligases, catalytic domain"/>
    <property type="match status" value="1"/>
</dbReference>
<dbReference type="InterPro" id="IPR036565">
    <property type="entry name" value="Mur-like_cat_sf"/>
</dbReference>
<sequence length="444" mass="46071">MDTATSTNAAVQTQLDRLWSLSPGADILGLERITALLDRLGNPQHRLPPTIHVAGTNGKGSTCAFLRSAIEAAGLTAHVYTSPHLVRFNERIRVAGRLIDDAALAKLLEDVLDHAEGIGASFFEVTTAAAFLAFSRTAADACIIEVGLGGRLDATNVLTRPVATGIAQLGIDHQSFLGDTAEAIAGEKAGIAKAGVPLVTMRYSDSVTQRVAEVAQAAGATVLPTGTDWRFTVEADRLLYTDAAGQVETPLPTLAGPHQPENLALAIALLRHQSALAIPPEAYSAAARHTRWPARMQRLHAGPLTALLPPGSQLWLDGGHNPAAAAAISATLDAIAHPGIGRSEVHLVLGMLANKDPVGLLAPFARVATTLHAVPVPSHEHHAPAALAAIAHDLGLAAHTAPDVATALLDITEIADPAEPPIVLILGSLYLAGEVLSANDEAPD</sequence>
<evidence type="ECO:0000259" key="22">
    <source>
        <dbReference type="Pfam" id="PF02875"/>
    </source>
</evidence>
<evidence type="ECO:0000256" key="15">
    <source>
        <dbReference type="ARBA" id="ARBA00030592"/>
    </source>
</evidence>
<dbReference type="EMBL" id="JAWXXV010000001">
    <property type="protein sequence ID" value="MDX5985372.1"/>
    <property type="molecule type" value="Genomic_DNA"/>
</dbReference>
<evidence type="ECO:0000256" key="11">
    <source>
        <dbReference type="ARBA" id="ARBA00022840"/>
    </source>
</evidence>
<accession>A0ABU4PQE2</accession>
<evidence type="ECO:0000256" key="2">
    <source>
        <dbReference type="ARBA" id="ARBA00004799"/>
    </source>
</evidence>
<dbReference type="InterPro" id="IPR036615">
    <property type="entry name" value="Mur_ligase_C_dom_sf"/>
</dbReference>
<name>A0ABU4PQE2_9SPHN</name>
<comment type="catalytic activity">
    <reaction evidence="18">
        <text>10-formyltetrahydrofolyl-(gamma-L-Glu)(n) + L-glutamate + ATP = 10-formyltetrahydrofolyl-(gamma-L-Glu)(n+1) + ADP + phosphate + H(+)</text>
        <dbReference type="Rhea" id="RHEA:51904"/>
        <dbReference type="Rhea" id="RHEA-COMP:13088"/>
        <dbReference type="Rhea" id="RHEA-COMP:14300"/>
        <dbReference type="ChEBI" id="CHEBI:15378"/>
        <dbReference type="ChEBI" id="CHEBI:29985"/>
        <dbReference type="ChEBI" id="CHEBI:30616"/>
        <dbReference type="ChEBI" id="CHEBI:43474"/>
        <dbReference type="ChEBI" id="CHEBI:134413"/>
        <dbReference type="ChEBI" id="CHEBI:456216"/>
        <dbReference type="EC" id="6.3.2.17"/>
    </reaction>
</comment>
<comment type="pathway">
    <text evidence="3">Cofactor biosynthesis; tetrahydrofolylpolyglutamate biosynthesis.</text>
</comment>
<evidence type="ECO:0000256" key="4">
    <source>
        <dbReference type="ARBA" id="ARBA00008276"/>
    </source>
</evidence>
<keyword evidence="10 21" id="KW-0547">Nucleotide-binding</keyword>
<dbReference type="Proteomes" id="UP001279660">
    <property type="component" value="Unassembled WGS sequence"/>
</dbReference>
<evidence type="ECO:0000256" key="3">
    <source>
        <dbReference type="ARBA" id="ARBA00005150"/>
    </source>
</evidence>
<dbReference type="RefSeq" id="WP_010408254.1">
    <property type="nucleotide sequence ID" value="NZ_JAWXXV010000001.1"/>
</dbReference>
<evidence type="ECO:0000256" key="16">
    <source>
        <dbReference type="ARBA" id="ARBA00032510"/>
    </source>
</evidence>
<dbReference type="NCBIfam" id="TIGR01499">
    <property type="entry name" value="folC"/>
    <property type="match status" value="1"/>
</dbReference>
<dbReference type="InterPro" id="IPR018109">
    <property type="entry name" value="Folylpolyglutamate_synth_CS"/>
</dbReference>
<dbReference type="Gene3D" id="3.90.190.20">
    <property type="entry name" value="Mur ligase, C-terminal domain"/>
    <property type="match status" value="1"/>
</dbReference>
<dbReference type="SUPFAM" id="SSF53244">
    <property type="entry name" value="MurD-like peptide ligases, peptide-binding domain"/>
    <property type="match status" value="1"/>
</dbReference>
<keyword evidence="8 21" id="KW-0436">Ligase</keyword>
<dbReference type="Gene3D" id="3.40.1190.10">
    <property type="entry name" value="Mur-like, catalytic domain"/>
    <property type="match status" value="1"/>
</dbReference>
<keyword evidence="13" id="KW-0289">Folate biosynthesis</keyword>
<comment type="similarity">
    <text evidence="4 21">Belongs to the folylpolyglutamate synthase family.</text>
</comment>
<dbReference type="InterPro" id="IPR001645">
    <property type="entry name" value="Folylpolyglutamate_synth"/>
</dbReference>
<evidence type="ECO:0000256" key="18">
    <source>
        <dbReference type="ARBA" id="ARBA00047808"/>
    </source>
</evidence>
<evidence type="ECO:0000256" key="21">
    <source>
        <dbReference type="PIRNR" id="PIRNR001563"/>
    </source>
</evidence>
<feature type="domain" description="Mur ligase C-terminal" evidence="22">
    <location>
        <begin position="314"/>
        <end position="428"/>
    </location>
</feature>
<comment type="function">
    <text evidence="1">Functions in two distinct reactions of the de novo folate biosynthetic pathway. Catalyzes the addition of a glutamate residue to dihydropteroate (7,8-dihydropteroate or H2Pte) to form dihydrofolate (7,8-dihydrofolate monoglutamate or H2Pte-Glu). Also catalyzes successive additions of L-glutamate to tetrahydrofolate or 10-formyltetrahydrofolate or 5,10-methylenetetrahydrofolate, leading to folylpolyglutamate derivatives.</text>
</comment>
<comment type="caution">
    <text evidence="23">The sequence shown here is derived from an EMBL/GenBank/DDBJ whole genome shotgun (WGS) entry which is preliminary data.</text>
</comment>
<protein>
    <recommendedName>
        <fullName evidence="7">Dihydrofolate synthase/folylpolyglutamate synthase</fullName>
        <ecNumber evidence="5">6.3.2.12</ecNumber>
        <ecNumber evidence="6">6.3.2.17</ecNumber>
    </recommendedName>
    <alternativeName>
        <fullName evidence="16">Folylpoly-gamma-glutamate synthetase-dihydrofolate synthetase</fullName>
    </alternativeName>
    <alternativeName>
        <fullName evidence="14">Folylpolyglutamate synthetase</fullName>
    </alternativeName>
    <alternativeName>
        <fullName evidence="15">Tetrahydrofolylpolyglutamate synthase</fullName>
    </alternativeName>
</protein>
<dbReference type="PANTHER" id="PTHR11136">
    <property type="entry name" value="FOLYLPOLYGLUTAMATE SYNTHASE-RELATED"/>
    <property type="match status" value="1"/>
</dbReference>
<evidence type="ECO:0000256" key="17">
    <source>
        <dbReference type="ARBA" id="ARBA00047493"/>
    </source>
</evidence>
<dbReference type="GO" id="GO:0016874">
    <property type="term" value="F:ligase activity"/>
    <property type="evidence" value="ECO:0007669"/>
    <property type="project" value="UniProtKB-KW"/>
</dbReference>
<evidence type="ECO:0000313" key="23">
    <source>
        <dbReference type="EMBL" id="MDX5985372.1"/>
    </source>
</evidence>
<comment type="pathway">
    <text evidence="2">Cofactor biosynthesis; tetrahydrofolate biosynthesis; 7,8-dihydrofolate from 2-amino-4-hydroxy-6-hydroxymethyl-7,8-dihydropteridine diphosphate and 4-aminobenzoate: step 2/2.</text>
</comment>
<keyword evidence="12" id="KW-0460">Magnesium</keyword>
<gene>
    <name evidence="23" type="ORF">SIL82_14030</name>
</gene>
<evidence type="ECO:0000256" key="1">
    <source>
        <dbReference type="ARBA" id="ARBA00002714"/>
    </source>
</evidence>
<dbReference type="PANTHER" id="PTHR11136:SF0">
    <property type="entry name" value="DIHYDROFOLATE SYNTHETASE-RELATED"/>
    <property type="match status" value="1"/>
</dbReference>
<evidence type="ECO:0000313" key="24">
    <source>
        <dbReference type="Proteomes" id="UP001279660"/>
    </source>
</evidence>
<dbReference type="PIRSF" id="PIRSF001563">
    <property type="entry name" value="Folylpolyglu_synth"/>
    <property type="match status" value="1"/>
</dbReference>
<evidence type="ECO:0000256" key="8">
    <source>
        <dbReference type="ARBA" id="ARBA00022598"/>
    </source>
</evidence>
<dbReference type="EC" id="6.3.2.12" evidence="5"/>
<reference evidence="23 24" key="1">
    <citation type="submission" date="2023-11" db="EMBL/GenBank/DDBJ databases">
        <title>MicrobeMod: A computational toolkit for identifying prokaryotic methylation and restriction-modification with nanopore sequencing.</title>
        <authorList>
            <person name="Crits-Christoph A."/>
            <person name="Kang S.C."/>
            <person name="Lee H."/>
            <person name="Ostrov N."/>
        </authorList>
    </citation>
    <scope>NUCLEOTIDE SEQUENCE [LARGE SCALE GENOMIC DNA]</scope>
    <source>
        <strain evidence="23 24">ATCC 14820</strain>
    </source>
</reference>
<evidence type="ECO:0000256" key="10">
    <source>
        <dbReference type="ARBA" id="ARBA00022741"/>
    </source>
</evidence>
<comment type="catalytic activity">
    <reaction evidence="20">
        <text>7,8-dihydropteroate + L-glutamate + ATP = 7,8-dihydrofolate + ADP + phosphate + H(+)</text>
        <dbReference type="Rhea" id="RHEA:23584"/>
        <dbReference type="ChEBI" id="CHEBI:15378"/>
        <dbReference type="ChEBI" id="CHEBI:17839"/>
        <dbReference type="ChEBI" id="CHEBI:29985"/>
        <dbReference type="ChEBI" id="CHEBI:30616"/>
        <dbReference type="ChEBI" id="CHEBI:43474"/>
        <dbReference type="ChEBI" id="CHEBI:57451"/>
        <dbReference type="ChEBI" id="CHEBI:456216"/>
        <dbReference type="EC" id="6.3.2.12"/>
    </reaction>
</comment>
<keyword evidence="11 21" id="KW-0067">ATP-binding</keyword>
<evidence type="ECO:0000256" key="9">
    <source>
        <dbReference type="ARBA" id="ARBA00022723"/>
    </source>
</evidence>
<evidence type="ECO:0000256" key="20">
    <source>
        <dbReference type="ARBA" id="ARBA00049161"/>
    </source>
</evidence>